<evidence type="ECO:0000256" key="6">
    <source>
        <dbReference type="ARBA" id="ARBA00023014"/>
    </source>
</evidence>
<dbReference type="Proteomes" id="UP000885667">
    <property type="component" value="Unassembled WGS sequence"/>
</dbReference>
<reference evidence="8" key="1">
    <citation type="journal article" date="2020" name="mSystems">
        <title>Genome- and Community-Level Interaction Insights into Carbon Utilization and Element Cycling Functions of Hydrothermarchaeota in Hydrothermal Sediment.</title>
        <authorList>
            <person name="Zhou Z."/>
            <person name="Liu Y."/>
            <person name="Xu W."/>
            <person name="Pan J."/>
            <person name="Luo Z.H."/>
            <person name="Li M."/>
        </authorList>
    </citation>
    <scope>NUCLEOTIDE SEQUENCE [LARGE SCALE GENOMIC DNA]</scope>
    <source>
        <strain evidence="8">HyVt-329</strain>
    </source>
</reference>
<feature type="domain" description="4Fe-4S ferredoxin-type" evidence="7">
    <location>
        <begin position="43"/>
        <end position="70"/>
    </location>
</feature>
<gene>
    <name evidence="8" type="ORF">ENH69_01545</name>
</gene>
<dbReference type="PROSITE" id="PS51379">
    <property type="entry name" value="4FE4S_FER_2"/>
    <property type="match status" value="2"/>
</dbReference>
<evidence type="ECO:0000256" key="3">
    <source>
        <dbReference type="ARBA" id="ARBA00022723"/>
    </source>
</evidence>
<sequence>EQKCSAGVCKELIRYLIDKEECNGCLRCVKNCPSSAISGQKKEVVRLDQEKCIKCGICFEVCKFKAIVIE</sequence>
<proteinExistence type="predicted"/>
<dbReference type="EMBL" id="DRFT01000106">
    <property type="protein sequence ID" value="HDZ49886.1"/>
    <property type="molecule type" value="Genomic_DNA"/>
</dbReference>
<dbReference type="GO" id="GO:0051539">
    <property type="term" value="F:4 iron, 4 sulfur cluster binding"/>
    <property type="evidence" value="ECO:0007669"/>
    <property type="project" value="UniProtKB-KW"/>
</dbReference>
<evidence type="ECO:0000313" key="8">
    <source>
        <dbReference type="EMBL" id="HDZ49886.1"/>
    </source>
</evidence>
<dbReference type="SUPFAM" id="SSF54862">
    <property type="entry name" value="4Fe-4S ferredoxins"/>
    <property type="match status" value="1"/>
</dbReference>
<evidence type="ECO:0000256" key="2">
    <source>
        <dbReference type="ARBA" id="ARBA00022485"/>
    </source>
</evidence>
<dbReference type="InterPro" id="IPR017896">
    <property type="entry name" value="4Fe4S_Fe-S-bd"/>
</dbReference>
<dbReference type="AlphaFoldDB" id="A0A7C1RQ27"/>
<dbReference type="InterPro" id="IPR050294">
    <property type="entry name" value="RnfB_subfamily"/>
</dbReference>
<feature type="domain" description="4Fe-4S ferredoxin-type" evidence="7">
    <location>
        <begin position="13"/>
        <end position="42"/>
    </location>
</feature>
<evidence type="ECO:0000256" key="4">
    <source>
        <dbReference type="ARBA" id="ARBA00022982"/>
    </source>
</evidence>
<evidence type="ECO:0000259" key="7">
    <source>
        <dbReference type="PROSITE" id="PS51379"/>
    </source>
</evidence>
<comment type="caution">
    <text evidence="8">The sequence shown here is derived from an EMBL/GenBank/DDBJ whole genome shotgun (WGS) entry which is preliminary data.</text>
</comment>
<keyword evidence="1" id="KW-0813">Transport</keyword>
<dbReference type="GO" id="GO:0046872">
    <property type="term" value="F:metal ion binding"/>
    <property type="evidence" value="ECO:0007669"/>
    <property type="project" value="UniProtKB-KW"/>
</dbReference>
<protein>
    <submittedName>
        <fullName evidence="8">4Fe-4S dicluster domain-containing protein</fullName>
    </submittedName>
</protein>
<organism evidence="8">
    <name type="scientific">Aerophobetes bacterium</name>
    <dbReference type="NCBI Taxonomy" id="2030807"/>
    <lineage>
        <taxon>Bacteria</taxon>
        <taxon>Candidatus Aerophobota</taxon>
    </lineage>
</organism>
<feature type="non-terminal residue" evidence="8">
    <location>
        <position position="1"/>
    </location>
</feature>
<accession>A0A7C1RQ27</accession>
<keyword evidence="6" id="KW-0411">Iron-sulfur</keyword>
<evidence type="ECO:0000256" key="5">
    <source>
        <dbReference type="ARBA" id="ARBA00023004"/>
    </source>
</evidence>
<dbReference type="PANTHER" id="PTHR42859:SF10">
    <property type="entry name" value="DIMETHYLSULFOXIDE REDUCTASE CHAIN B"/>
    <property type="match status" value="1"/>
</dbReference>
<keyword evidence="3" id="KW-0479">Metal-binding</keyword>
<keyword evidence="4" id="KW-0249">Electron transport</keyword>
<keyword evidence="2" id="KW-0004">4Fe-4S</keyword>
<name>A0A7C1RQ27_UNCAE</name>
<evidence type="ECO:0000256" key="1">
    <source>
        <dbReference type="ARBA" id="ARBA00022448"/>
    </source>
</evidence>
<dbReference type="Gene3D" id="3.30.70.20">
    <property type="match status" value="1"/>
</dbReference>
<dbReference type="PANTHER" id="PTHR42859">
    <property type="entry name" value="OXIDOREDUCTASE"/>
    <property type="match status" value="1"/>
</dbReference>
<dbReference type="Pfam" id="PF14697">
    <property type="entry name" value="Fer4_21"/>
    <property type="match status" value="1"/>
</dbReference>
<keyword evidence="5" id="KW-0408">Iron</keyword>